<evidence type="ECO:0000313" key="1">
    <source>
        <dbReference type="EMBL" id="SUZ93557.1"/>
    </source>
</evidence>
<sequence>MFSPYVFYGQFQKTETTPPNLKWHYKKSENFKVLFPKNLDSIANYTINYLENNINNIKTKPGFKIRKSPIILHNYNSISNGFVTSAPRRSELFITAMPESSHFLHNNNWIDLLSTHEYRHLVQKEIAFRKPFNKMVYVLFGELAFSSVSRATMPLWYWEGDAVDIETRNSTFGRGRIPYFNLISRNNLISGKKIKLNTQLLGSFKTKTPNIYESGYLMVKYLKDTFGIETFNKIVDKAQSQSMLPLSFSRALKKETNLNFKSLYLKSLNILTVASTKTTNEPINKRKKNNYTSYLYPKESDDGSVFFLKQGLGSFQDFGKINKDGSTSKVFMPGLINDHSRISSAKNKLVWLEFDKDPRWDKRVYSVIKILDTKEKKIISKSKKTYFSSVDISKDGEKLVALSNNPNGTQSLVFLNVEGGVKTNKINLKNGVYSNIRFSEKNKLIGIKNSNGIKHLFIYSINENVFETLFKTNQNIGQPTKHGNLIAFNSDVDGVDEIILYNIKSKKTFILKKSLLGNYYPSFSVDGDFILFNSITPKGFDVFKLKIKENIEEINFSVFCTSCPVVGFKTKEKDKASFQYESKKLEKPFTLIRPITWGINDFSSSSKGLDDMSFGVTSQDIFGSLQFNGGYKYNFRDKKGEKFFGLSYQGLYPIFDFNLALKNEASQISNNDNLYDVFWKEKDMTFGIRVPLSFTKSKYFTNFLASIEYSNSKVYDFRAPTFNGTVNITKDFMGHYDVFIYYSRLHKKTKRQVSSPWGQTILFESKKTISSSDFSGRYFRSDVYLDFPGINTTHSLRTKFRYENQDNNDYMFHEKINFIHGYQNNGVFKKFYGWGVEYELPIVYPDISVGPLINIQRIRYTSFINGGQINGKKNTFPYIPFKENPISFGGEITFDINLFRQSALFDLGLRWSYITNTLNGENDLVFELMLGSIGL</sequence>
<dbReference type="InterPro" id="IPR011042">
    <property type="entry name" value="6-blade_b-propeller_TolB-like"/>
</dbReference>
<organism evidence="1">
    <name type="scientific">marine metagenome</name>
    <dbReference type="NCBI Taxonomy" id="408172"/>
    <lineage>
        <taxon>unclassified sequences</taxon>
        <taxon>metagenomes</taxon>
        <taxon>ecological metagenomes</taxon>
    </lineage>
</organism>
<evidence type="ECO:0008006" key="2">
    <source>
        <dbReference type="Google" id="ProtNLM"/>
    </source>
</evidence>
<dbReference type="SUPFAM" id="SSF82171">
    <property type="entry name" value="DPP6 N-terminal domain-like"/>
    <property type="match status" value="1"/>
</dbReference>
<gene>
    <name evidence="1" type="ORF">METZ01_LOCUS46411</name>
</gene>
<dbReference type="EMBL" id="UINC01002156">
    <property type="protein sequence ID" value="SUZ93557.1"/>
    <property type="molecule type" value="Genomic_DNA"/>
</dbReference>
<reference evidence="1" key="1">
    <citation type="submission" date="2018-05" db="EMBL/GenBank/DDBJ databases">
        <authorList>
            <person name="Lanie J.A."/>
            <person name="Ng W.-L."/>
            <person name="Kazmierczak K.M."/>
            <person name="Andrzejewski T.M."/>
            <person name="Davidsen T.M."/>
            <person name="Wayne K.J."/>
            <person name="Tettelin H."/>
            <person name="Glass J.I."/>
            <person name="Rusch D."/>
            <person name="Podicherti R."/>
            <person name="Tsui H.-C.T."/>
            <person name="Winkler M.E."/>
        </authorList>
    </citation>
    <scope>NUCLEOTIDE SEQUENCE</scope>
</reference>
<dbReference type="PANTHER" id="PTHR36842">
    <property type="entry name" value="PROTEIN TOLB HOMOLOG"/>
    <property type="match status" value="1"/>
</dbReference>
<accession>A0A381RUF0</accession>
<dbReference type="PANTHER" id="PTHR36842:SF1">
    <property type="entry name" value="PROTEIN TOLB"/>
    <property type="match status" value="1"/>
</dbReference>
<name>A0A381RUF0_9ZZZZ</name>
<dbReference type="Gene3D" id="2.120.10.30">
    <property type="entry name" value="TolB, C-terminal domain"/>
    <property type="match status" value="1"/>
</dbReference>
<protein>
    <recommendedName>
        <fullName evidence="2">Peptidase MA-like domain-containing protein</fullName>
    </recommendedName>
</protein>
<dbReference type="AlphaFoldDB" id="A0A381RUF0"/>
<proteinExistence type="predicted"/>